<dbReference type="GO" id="GO:0009289">
    <property type="term" value="C:pilus"/>
    <property type="evidence" value="ECO:0007669"/>
    <property type="project" value="InterPro"/>
</dbReference>
<evidence type="ECO:0008006" key="4">
    <source>
        <dbReference type="Google" id="ProtNLM"/>
    </source>
</evidence>
<feature type="signal peptide" evidence="1">
    <location>
        <begin position="1"/>
        <end position="24"/>
    </location>
</feature>
<dbReference type="InterPro" id="IPR036937">
    <property type="entry name" value="Adhesion_dom_fimbrial_sf"/>
</dbReference>
<keyword evidence="3" id="KW-1185">Reference proteome</keyword>
<reference evidence="2 3" key="1">
    <citation type="submission" date="2019-05" db="EMBL/GenBank/DDBJ databases">
        <title>OXA-830, a novel chromosomally encoded expanded-spectrum class D beta-lactamase in Aeromonas simiae.</title>
        <authorList>
            <person name="Zhou W."/>
            <person name="Chen Q."/>
        </authorList>
    </citation>
    <scope>NUCLEOTIDE SEQUENCE [LARGE SCALE GENOMIC DNA]</scope>
    <source>
        <strain evidence="2 3">A6</strain>
    </source>
</reference>
<dbReference type="RefSeq" id="WP_193003915.1">
    <property type="nucleotide sequence ID" value="NZ_CP040449.1"/>
</dbReference>
<dbReference type="Gene3D" id="2.60.40.1090">
    <property type="entry name" value="Fimbrial-type adhesion domain"/>
    <property type="match status" value="1"/>
</dbReference>
<dbReference type="EMBL" id="CP040449">
    <property type="protein sequence ID" value="QFI54446.1"/>
    <property type="molecule type" value="Genomic_DNA"/>
</dbReference>
<organism evidence="2 3">
    <name type="scientific">Aeromonas simiae</name>
    <dbReference type="NCBI Taxonomy" id="218936"/>
    <lineage>
        <taxon>Bacteria</taxon>
        <taxon>Pseudomonadati</taxon>
        <taxon>Pseudomonadota</taxon>
        <taxon>Gammaproteobacteria</taxon>
        <taxon>Aeromonadales</taxon>
        <taxon>Aeromonadaceae</taxon>
        <taxon>Aeromonas</taxon>
    </lineage>
</organism>
<evidence type="ECO:0000313" key="2">
    <source>
        <dbReference type="EMBL" id="QFI54446.1"/>
    </source>
</evidence>
<feature type="chain" id="PRO_5023916813" description="Type 1 fimbrial protein" evidence="1">
    <location>
        <begin position="25"/>
        <end position="173"/>
    </location>
</feature>
<sequence length="173" mass="19901">MIYFRFLLLAIIGCYSSLPESASAMDRWKEGVGSQIQESACAIHDEDVWQTFSEPEATHTGSLKTDEFYPLRIRLINCRLHDDRQWRSIHMQLDGERVENNIHLFAIAGGESGLAMQIQDAAGDEVTPGMVLFANTFDEALMELHYRMRLIQKEERSQRADWQGAIRLTMTYQ</sequence>
<dbReference type="InterPro" id="IPR008966">
    <property type="entry name" value="Adhesion_dom_sf"/>
</dbReference>
<dbReference type="AlphaFoldDB" id="A0A5J6WTH3"/>
<dbReference type="Proteomes" id="UP000594034">
    <property type="component" value="Chromosome"/>
</dbReference>
<gene>
    <name evidence="2" type="ORF">FE240_06900</name>
</gene>
<evidence type="ECO:0000256" key="1">
    <source>
        <dbReference type="SAM" id="SignalP"/>
    </source>
</evidence>
<proteinExistence type="predicted"/>
<name>A0A5J6WTH3_9GAMM</name>
<accession>A0A5J6WTH3</accession>
<protein>
    <recommendedName>
        <fullName evidence="4">Type 1 fimbrial protein</fullName>
    </recommendedName>
</protein>
<dbReference type="SUPFAM" id="SSF49401">
    <property type="entry name" value="Bacterial adhesins"/>
    <property type="match status" value="1"/>
</dbReference>
<dbReference type="KEGG" id="asim:FE240_06900"/>
<evidence type="ECO:0000313" key="3">
    <source>
        <dbReference type="Proteomes" id="UP000594034"/>
    </source>
</evidence>
<keyword evidence="1" id="KW-0732">Signal</keyword>
<dbReference type="GO" id="GO:0007155">
    <property type="term" value="P:cell adhesion"/>
    <property type="evidence" value="ECO:0007669"/>
    <property type="project" value="InterPro"/>
</dbReference>